<reference evidence="2 3" key="1">
    <citation type="journal article" date="2019" name="Int. J. Syst. Evol. Microbiol.">
        <title>The Global Catalogue of Microorganisms (GCM) 10K type strain sequencing project: providing services to taxonomists for standard genome sequencing and annotation.</title>
        <authorList>
            <consortium name="The Broad Institute Genomics Platform"/>
            <consortium name="The Broad Institute Genome Sequencing Center for Infectious Disease"/>
            <person name="Wu L."/>
            <person name="Ma J."/>
        </authorList>
    </citation>
    <scope>NUCLEOTIDE SEQUENCE [LARGE SCALE GENOMIC DNA]</scope>
    <source>
        <strain evidence="2 3">JCM 14924</strain>
    </source>
</reference>
<keyword evidence="3" id="KW-1185">Reference proteome</keyword>
<evidence type="ECO:0000256" key="1">
    <source>
        <dbReference type="SAM" id="MobiDB-lite"/>
    </source>
</evidence>
<evidence type="ECO:0000313" key="2">
    <source>
        <dbReference type="EMBL" id="GAA2195996.1"/>
    </source>
</evidence>
<organism evidence="2 3">
    <name type="scientific">Streptomyces bangladeshensis</name>
    <dbReference type="NCBI Taxonomy" id="295352"/>
    <lineage>
        <taxon>Bacteria</taxon>
        <taxon>Bacillati</taxon>
        <taxon>Actinomycetota</taxon>
        <taxon>Actinomycetes</taxon>
        <taxon>Kitasatosporales</taxon>
        <taxon>Streptomycetaceae</taxon>
        <taxon>Streptomyces</taxon>
    </lineage>
</organism>
<feature type="region of interest" description="Disordered" evidence="1">
    <location>
        <begin position="32"/>
        <end position="62"/>
    </location>
</feature>
<protein>
    <submittedName>
        <fullName evidence="2">Uncharacterized protein</fullName>
    </submittedName>
</protein>
<gene>
    <name evidence="2" type="ORF">GCM10009787_28390</name>
</gene>
<accession>A0ABN3BHE7</accession>
<dbReference type="EMBL" id="BAAAOQ010000008">
    <property type="protein sequence ID" value="GAA2195996.1"/>
    <property type="molecule type" value="Genomic_DNA"/>
</dbReference>
<dbReference type="Proteomes" id="UP001501391">
    <property type="component" value="Unassembled WGS sequence"/>
</dbReference>
<name>A0ABN3BHE7_9ACTN</name>
<sequence length="62" mass="6980">MTAPARGRTGRHTHMGEDWAWTLTRVSWSPQPNGRADRHLCVTPLGTPAPEGIRKHPRRAGW</sequence>
<evidence type="ECO:0000313" key="3">
    <source>
        <dbReference type="Proteomes" id="UP001501391"/>
    </source>
</evidence>
<comment type="caution">
    <text evidence="2">The sequence shown here is derived from an EMBL/GenBank/DDBJ whole genome shotgun (WGS) entry which is preliminary data.</text>
</comment>
<proteinExistence type="predicted"/>